<gene>
    <name evidence="4" type="ORF">RM552_15260</name>
</gene>
<accession>A0ABU2ZXT7</accession>
<keyword evidence="2 4" id="KW-0378">Hydrolase</keyword>
<sequence>MLSALGSQLARLFWGHYPINETFLHCAQSELPFISIDLELTSLETETAKITSIGWVKGKMNEVDLATAEYDVVRASGDLFQSPVIHGLCAKEIASGSHIREKIEALREYADSHIWVFHNAALDMSVLQRVSKLLGYEPLIISTIDTMLLQVYIMEKAHGFVPGGSVTLSNARAHYNLIEAPEHNALDDAVATLSLLFAQFHELDKKGVASLRDLAHTRAIRTYQL</sequence>
<evidence type="ECO:0000313" key="4">
    <source>
        <dbReference type="EMBL" id="MDT0596212.1"/>
    </source>
</evidence>
<dbReference type="InterPro" id="IPR012337">
    <property type="entry name" value="RNaseH-like_sf"/>
</dbReference>
<dbReference type="CDD" id="cd06127">
    <property type="entry name" value="DEDDh"/>
    <property type="match status" value="1"/>
</dbReference>
<keyword evidence="2 4" id="KW-0269">Exonuclease</keyword>
<dbReference type="Proteomes" id="UP001253545">
    <property type="component" value="Unassembled WGS sequence"/>
</dbReference>
<dbReference type="Gene3D" id="3.30.420.10">
    <property type="entry name" value="Ribonuclease H-like superfamily/Ribonuclease H"/>
    <property type="match status" value="1"/>
</dbReference>
<dbReference type="SUPFAM" id="SSF53098">
    <property type="entry name" value="Ribonuclease H-like"/>
    <property type="match status" value="1"/>
</dbReference>
<comment type="caution">
    <text evidence="4">The sequence shown here is derived from an EMBL/GenBank/DDBJ whole genome shotgun (WGS) entry which is preliminary data.</text>
</comment>
<name>A0ABU2ZXT7_9ALTE</name>
<evidence type="ECO:0000256" key="1">
    <source>
        <dbReference type="ARBA" id="ARBA00022722"/>
    </source>
</evidence>
<dbReference type="Pfam" id="PF00929">
    <property type="entry name" value="RNase_T"/>
    <property type="match status" value="1"/>
</dbReference>
<feature type="domain" description="Exonuclease" evidence="3">
    <location>
        <begin position="32"/>
        <end position="205"/>
    </location>
</feature>
<dbReference type="RefSeq" id="WP_311369731.1">
    <property type="nucleotide sequence ID" value="NZ_JAVRHX010000005.1"/>
</dbReference>
<reference evidence="4 5" key="1">
    <citation type="submission" date="2023-09" db="EMBL/GenBank/DDBJ databases">
        <authorList>
            <person name="Rey-Velasco X."/>
        </authorList>
    </citation>
    <scope>NUCLEOTIDE SEQUENCE [LARGE SCALE GENOMIC DNA]</scope>
    <source>
        <strain evidence="4 5">P117</strain>
    </source>
</reference>
<dbReference type="InterPro" id="IPR013520">
    <property type="entry name" value="Ribonucl_H"/>
</dbReference>
<keyword evidence="5" id="KW-1185">Reference proteome</keyword>
<protein>
    <submittedName>
        <fullName evidence="4">3'-5' exonuclease</fullName>
    </submittedName>
</protein>
<proteinExistence type="predicted"/>
<dbReference type="InterPro" id="IPR036397">
    <property type="entry name" value="RNaseH_sf"/>
</dbReference>
<dbReference type="SMART" id="SM00479">
    <property type="entry name" value="EXOIII"/>
    <property type="match status" value="1"/>
</dbReference>
<dbReference type="GO" id="GO:0004527">
    <property type="term" value="F:exonuclease activity"/>
    <property type="evidence" value="ECO:0007669"/>
    <property type="project" value="UniProtKB-KW"/>
</dbReference>
<organism evidence="4 5">
    <name type="scientific">Glaciecola petra</name>
    <dbReference type="NCBI Taxonomy" id="3075602"/>
    <lineage>
        <taxon>Bacteria</taxon>
        <taxon>Pseudomonadati</taxon>
        <taxon>Pseudomonadota</taxon>
        <taxon>Gammaproteobacteria</taxon>
        <taxon>Alteromonadales</taxon>
        <taxon>Alteromonadaceae</taxon>
        <taxon>Glaciecola</taxon>
    </lineage>
</organism>
<evidence type="ECO:0000256" key="2">
    <source>
        <dbReference type="ARBA" id="ARBA00022839"/>
    </source>
</evidence>
<evidence type="ECO:0000313" key="5">
    <source>
        <dbReference type="Proteomes" id="UP001253545"/>
    </source>
</evidence>
<dbReference type="EMBL" id="JAVRHX010000005">
    <property type="protein sequence ID" value="MDT0596212.1"/>
    <property type="molecule type" value="Genomic_DNA"/>
</dbReference>
<keyword evidence="1" id="KW-0540">Nuclease</keyword>
<evidence type="ECO:0000259" key="3">
    <source>
        <dbReference type="SMART" id="SM00479"/>
    </source>
</evidence>